<dbReference type="Pfam" id="PF11188">
    <property type="entry name" value="DUF2975"/>
    <property type="match status" value="1"/>
</dbReference>
<dbReference type="EMBL" id="FWXV01000015">
    <property type="protein sequence ID" value="SMD26542.1"/>
    <property type="molecule type" value="Genomic_DNA"/>
</dbReference>
<evidence type="ECO:0000313" key="2">
    <source>
        <dbReference type="EMBL" id="SMD26542.1"/>
    </source>
</evidence>
<dbReference type="RefSeq" id="WP_084434279.1">
    <property type="nucleotide sequence ID" value="NZ_FWXV01000015.1"/>
</dbReference>
<feature type="transmembrane region" description="Helical" evidence="1">
    <location>
        <begin position="121"/>
        <end position="145"/>
    </location>
</feature>
<reference evidence="2 3" key="1">
    <citation type="submission" date="2017-04" db="EMBL/GenBank/DDBJ databases">
        <authorList>
            <person name="Afonso C.L."/>
            <person name="Miller P.J."/>
            <person name="Scott M.A."/>
            <person name="Spackman E."/>
            <person name="Goraichik I."/>
            <person name="Dimitrov K.M."/>
            <person name="Suarez D.L."/>
            <person name="Swayne D.E."/>
        </authorList>
    </citation>
    <scope>NUCLEOTIDE SEQUENCE [LARGE SCALE GENOMIC DNA]</scope>
    <source>
        <strain evidence="2 3">DSM 43828</strain>
    </source>
</reference>
<keyword evidence="3" id="KW-1185">Reference proteome</keyword>
<feature type="transmembrane region" description="Helical" evidence="1">
    <location>
        <begin position="55"/>
        <end position="76"/>
    </location>
</feature>
<dbReference type="InterPro" id="IPR021354">
    <property type="entry name" value="DUF2975"/>
</dbReference>
<keyword evidence="1" id="KW-1133">Transmembrane helix</keyword>
<name>A0A1W2FXR8_KIBAR</name>
<sequence>MITVRRAVVPLRVLLVLLFGLMVMLETVSLPGQFAHMARVSPDHAYLRWPLTAVTVFWVVCAQVVIVCIWQLLTLVKRDRIFTDAAMVWVNVILWAIGAGWVVLLGMAGVVLVNADDPGTGIVLALITGAVSVFVLLVVVLRALLQQATTLRSDMEAVI</sequence>
<feature type="transmembrane region" description="Helical" evidence="1">
    <location>
        <begin position="88"/>
        <end position="115"/>
    </location>
</feature>
<gene>
    <name evidence="2" type="ORF">SAMN05661093_10125</name>
</gene>
<proteinExistence type="predicted"/>
<dbReference type="AlphaFoldDB" id="A0A1W2FXR8"/>
<evidence type="ECO:0000313" key="3">
    <source>
        <dbReference type="Proteomes" id="UP000192674"/>
    </source>
</evidence>
<dbReference type="OrthoDB" id="3240470at2"/>
<dbReference type="Proteomes" id="UP000192674">
    <property type="component" value="Unassembled WGS sequence"/>
</dbReference>
<evidence type="ECO:0008006" key="4">
    <source>
        <dbReference type="Google" id="ProtNLM"/>
    </source>
</evidence>
<organism evidence="2 3">
    <name type="scientific">Kibdelosporangium aridum</name>
    <dbReference type="NCBI Taxonomy" id="2030"/>
    <lineage>
        <taxon>Bacteria</taxon>
        <taxon>Bacillati</taxon>
        <taxon>Actinomycetota</taxon>
        <taxon>Actinomycetes</taxon>
        <taxon>Pseudonocardiales</taxon>
        <taxon>Pseudonocardiaceae</taxon>
        <taxon>Kibdelosporangium</taxon>
    </lineage>
</organism>
<keyword evidence="1" id="KW-0472">Membrane</keyword>
<keyword evidence="1" id="KW-0812">Transmembrane</keyword>
<evidence type="ECO:0000256" key="1">
    <source>
        <dbReference type="SAM" id="Phobius"/>
    </source>
</evidence>
<protein>
    <recommendedName>
        <fullName evidence="4">DUF2975 domain-containing protein</fullName>
    </recommendedName>
</protein>
<accession>A0A1W2FXR8</accession>